<evidence type="ECO:0000256" key="5">
    <source>
        <dbReference type="ARBA" id="ARBA00022519"/>
    </source>
</evidence>
<dbReference type="GO" id="GO:0046872">
    <property type="term" value="F:metal ion binding"/>
    <property type="evidence" value="ECO:0007669"/>
    <property type="project" value="UniProtKB-KW"/>
</dbReference>
<dbReference type="InterPro" id="IPR004772">
    <property type="entry name" value="TrkH"/>
</dbReference>
<comment type="similarity">
    <text evidence="2">Belongs to the TrkH potassium transport family.</text>
</comment>
<feature type="transmembrane region" description="Helical" evidence="13">
    <location>
        <begin position="42"/>
        <end position="60"/>
    </location>
</feature>
<dbReference type="RefSeq" id="WP_099107606.1">
    <property type="nucleotide sequence ID" value="NZ_JAATJF010000003.1"/>
</dbReference>
<keyword evidence="5" id="KW-0997">Cell inner membrane</keyword>
<keyword evidence="8 12" id="KW-0630">Potassium</keyword>
<keyword evidence="12" id="KW-0479">Metal-binding</keyword>
<evidence type="ECO:0000256" key="6">
    <source>
        <dbReference type="ARBA" id="ARBA00022538"/>
    </source>
</evidence>
<evidence type="ECO:0000256" key="3">
    <source>
        <dbReference type="ARBA" id="ARBA00022448"/>
    </source>
</evidence>
<feature type="transmembrane region" description="Helical" evidence="13">
    <location>
        <begin position="281"/>
        <end position="302"/>
    </location>
</feature>
<evidence type="ECO:0000256" key="10">
    <source>
        <dbReference type="ARBA" id="ARBA00023065"/>
    </source>
</evidence>
<evidence type="ECO:0000256" key="7">
    <source>
        <dbReference type="ARBA" id="ARBA00022692"/>
    </source>
</evidence>
<evidence type="ECO:0000256" key="2">
    <source>
        <dbReference type="ARBA" id="ARBA00009137"/>
    </source>
</evidence>
<feature type="binding site" evidence="12">
    <location>
        <position position="122"/>
    </location>
    <ligand>
        <name>K(+)</name>
        <dbReference type="ChEBI" id="CHEBI:29103"/>
    </ligand>
</feature>
<comment type="subcellular location">
    <subcellularLocation>
        <location evidence="1">Cell inner membrane</location>
        <topology evidence="1">Multi-pass membrane protein</topology>
    </subcellularLocation>
</comment>
<feature type="transmembrane region" description="Helical" evidence="13">
    <location>
        <begin position="465"/>
        <end position="490"/>
    </location>
</feature>
<evidence type="ECO:0000256" key="8">
    <source>
        <dbReference type="ARBA" id="ARBA00022958"/>
    </source>
</evidence>
<feature type="transmembrane region" description="Helical" evidence="13">
    <location>
        <begin position="404"/>
        <end position="427"/>
    </location>
</feature>
<dbReference type="PANTHER" id="PTHR32024">
    <property type="entry name" value="TRK SYSTEM POTASSIUM UPTAKE PROTEIN TRKG-RELATED"/>
    <property type="match status" value="1"/>
</dbReference>
<feature type="transmembrane region" description="Helical" evidence="13">
    <location>
        <begin position="12"/>
        <end position="36"/>
    </location>
</feature>
<keyword evidence="10" id="KW-0406">Ion transport</keyword>
<dbReference type="GO" id="GO:0005886">
    <property type="term" value="C:plasma membrane"/>
    <property type="evidence" value="ECO:0007669"/>
    <property type="project" value="UniProtKB-SubCell"/>
</dbReference>
<dbReference type="GO" id="GO:0015379">
    <property type="term" value="F:potassium:chloride symporter activity"/>
    <property type="evidence" value="ECO:0007669"/>
    <property type="project" value="InterPro"/>
</dbReference>
<evidence type="ECO:0000256" key="12">
    <source>
        <dbReference type="PIRSR" id="PIRSR006247-1"/>
    </source>
</evidence>
<dbReference type="Pfam" id="PF02386">
    <property type="entry name" value="TrkH"/>
    <property type="match status" value="1"/>
</dbReference>
<protein>
    <submittedName>
        <fullName evidence="14">Potassium transporter</fullName>
    </submittedName>
</protein>
<dbReference type="InterPro" id="IPR003445">
    <property type="entry name" value="Cat_transpt"/>
</dbReference>
<feature type="binding site" evidence="12">
    <location>
        <position position="123"/>
    </location>
    <ligand>
        <name>K(+)</name>
        <dbReference type="ChEBI" id="CHEBI:29103"/>
    </ligand>
</feature>
<proteinExistence type="inferred from homology"/>
<reference evidence="14 15" key="1">
    <citation type="submission" date="2017-10" db="EMBL/GenBank/DDBJ databases">
        <title>The draft genome sequence of Lewinella marina KCTC 32374.</title>
        <authorList>
            <person name="Wang K."/>
        </authorList>
    </citation>
    <scope>NUCLEOTIDE SEQUENCE [LARGE SCALE GENOMIC DNA]</scope>
    <source>
        <strain evidence="14 15">MKG-38</strain>
    </source>
</reference>
<accession>A0A2G0CBI3</accession>
<evidence type="ECO:0000256" key="1">
    <source>
        <dbReference type="ARBA" id="ARBA00004429"/>
    </source>
</evidence>
<organism evidence="14 15">
    <name type="scientific">Neolewinella marina</name>
    <dbReference type="NCBI Taxonomy" id="438751"/>
    <lineage>
        <taxon>Bacteria</taxon>
        <taxon>Pseudomonadati</taxon>
        <taxon>Bacteroidota</taxon>
        <taxon>Saprospiria</taxon>
        <taxon>Saprospirales</taxon>
        <taxon>Lewinellaceae</taxon>
        <taxon>Neolewinella</taxon>
    </lineage>
</organism>
<evidence type="ECO:0000256" key="11">
    <source>
        <dbReference type="ARBA" id="ARBA00023136"/>
    </source>
</evidence>
<name>A0A2G0CBI3_9BACT</name>
<feature type="transmembrane region" description="Helical" evidence="13">
    <location>
        <begin position="336"/>
        <end position="355"/>
    </location>
</feature>
<keyword evidence="7 13" id="KW-0812">Transmembrane</keyword>
<feature type="binding site" evidence="12">
    <location>
        <position position="443"/>
    </location>
    <ligand>
        <name>K(+)</name>
        <dbReference type="ChEBI" id="CHEBI:29103"/>
    </ligand>
</feature>
<dbReference type="AlphaFoldDB" id="A0A2G0CBI3"/>
<evidence type="ECO:0000256" key="4">
    <source>
        <dbReference type="ARBA" id="ARBA00022475"/>
    </source>
</evidence>
<dbReference type="PANTHER" id="PTHR32024:SF2">
    <property type="entry name" value="TRK SYSTEM POTASSIUM UPTAKE PROTEIN TRKG-RELATED"/>
    <property type="match status" value="1"/>
</dbReference>
<comment type="caution">
    <text evidence="14">The sequence shown here is derived from an EMBL/GenBank/DDBJ whole genome shotgun (WGS) entry which is preliminary data.</text>
</comment>
<feature type="binding site" evidence="12">
    <location>
        <position position="442"/>
    </location>
    <ligand>
        <name>K(+)</name>
        <dbReference type="ChEBI" id="CHEBI:29103"/>
    </ligand>
</feature>
<evidence type="ECO:0000256" key="9">
    <source>
        <dbReference type="ARBA" id="ARBA00022989"/>
    </source>
</evidence>
<keyword evidence="3" id="KW-0813">Transport</keyword>
<evidence type="ECO:0000256" key="13">
    <source>
        <dbReference type="SAM" id="Phobius"/>
    </source>
</evidence>
<dbReference type="EMBL" id="PDLO01000009">
    <property type="protein sequence ID" value="PHK97322.1"/>
    <property type="molecule type" value="Genomic_DNA"/>
</dbReference>
<keyword evidence="9 13" id="KW-1133">Transmembrane helix</keyword>
<dbReference type="PIRSF" id="PIRSF006247">
    <property type="entry name" value="TrkH"/>
    <property type="match status" value="1"/>
</dbReference>
<feature type="transmembrane region" description="Helical" evidence="13">
    <location>
        <begin position="147"/>
        <end position="174"/>
    </location>
</feature>
<feature type="transmembrane region" description="Helical" evidence="13">
    <location>
        <begin position="246"/>
        <end position="269"/>
    </location>
</feature>
<dbReference type="OrthoDB" id="9810952at2"/>
<dbReference type="Proteomes" id="UP000226437">
    <property type="component" value="Unassembled WGS sequence"/>
</dbReference>
<gene>
    <name evidence="14" type="ORF">CGL56_16075</name>
</gene>
<keyword evidence="4" id="KW-1003">Cell membrane</keyword>
<sequence>MAGGLINFRPIARVVSVLLLIIGVLMWTGIPFSLYYGETPLPLLYAGLSTVVAAALLWMIPRAPRDSLPRPADLTIRKREGYLIVALSWTAMVLFGMLPYLYSGMLPKVPDALFETVSGMTTTGASTLTDIEIHPRGLLYWRSLTQWIGGMGIIVLTVAIFPLLGIGGIELFAAEAPGPTSDKLHPRISETAKRLWFIYVGLTVLLGILLVVFGMSPYEAINHALTTMATGGFSTRNASAAAFSPAIQYLLVLFMFLAGVNYTVLYLSFKRRWSQVWQSDELKAYVSLIVVVALFLTARVWYITGLPLEESFRDSIFQTVSLITTTGFVTADYTGWAPSLTMICFVLLFVGACAGSTSGGIKIIRNLVFLKNSYLEFRRIVHPQAIIPLRLNGQIVSGRIITHIFNFLLLYLILFVFGSIVLSVLGLDFLTAIGAMATSLGNVGPGIGNVGPMDNFAWLSAPVKIFLSFVMIVGRLEVFTVLVLFTPYFWRLN</sequence>
<feature type="binding site" evidence="12">
    <location>
        <position position="231"/>
    </location>
    <ligand>
        <name>K(+)</name>
        <dbReference type="ChEBI" id="CHEBI:29103"/>
    </ligand>
</feature>
<keyword evidence="6" id="KW-0633">Potassium transport</keyword>
<feature type="binding site" evidence="12">
    <location>
        <position position="326"/>
    </location>
    <ligand>
        <name>K(+)</name>
        <dbReference type="ChEBI" id="CHEBI:29103"/>
    </ligand>
</feature>
<evidence type="ECO:0000313" key="14">
    <source>
        <dbReference type="EMBL" id="PHK97322.1"/>
    </source>
</evidence>
<feature type="binding site" evidence="12">
    <location>
        <position position="325"/>
    </location>
    <ligand>
        <name>K(+)</name>
        <dbReference type="ChEBI" id="CHEBI:29103"/>
    </ligand>
</feature>
<feature type="transmembrane region" description="Helical" evidence="13">
    <location>
        <begin position="81"/>
        <end position="102"/>
    </location>
</feature>
<feature type="transmembrane region" description="Helical" evidence="13">
    <location>
        <begin position="195"/>
        <end position="215"/>
    </location>
</feature>
<keyword evidence="11 13" id="KW-0472">Membrane</keyword>
<evidence type="ECO:0000313" key="15">
    <source>
        <dbReference type="Proteomes" id="UP000226437"/>
    </source>
</evidence>
<keyword evidence="15" id="KW-1185">Reference proteome</keyword>